<evidence type="ECO:0000313" key="1">
    <source>
        <dbReference type="EMBL" id="GMM52844.1"/>
    </source>
</evidence>
<reference evidence="1 2" key="1">
    <citation type="journal article" date="2023" name="Elife">
        <title>Identification of key yeast species and microbe-microbe interactions impacting larval growth of Drosophila in the wild.</title>
        <authorList>
            <person name="Mure A."/>
            <person name="Sugiura Y."/>
            <person name="Maeda R."/>
            <person name="Honda K."/>
            <person name="Sakurai N."/>
            <person name="Takahashi Y."/>
            <person name="Watada M."/>
            <person name="Katoh T."/>
            <person name="Gotoh A."/>
            <person name="Gotoh Y."/>
            <person name="Taniguchi I."/>
            <person name="Nakamura K."/>
            <person name="Hayashi T."/>
            <person name="Katayama T."/>
            <person name="Uemura T."/>
            <person name="Hattori Y."/>
        </authorList>
    </citation>
    <scope>NUCLEOTIDE SEQUENCE [LARGE SCALE GENOMIC DNA]</scope>
    <source>
        <strain evidence="1 2">SB-73</strain>
    </source>
</reference>
<gene>
    <name evidence="1" type="ORF">DASB73_038070</name>
</gene>
<organism evidence="1 2">
    <name type="scientific">Starmerella bacillaris</name>
    <name type="common">Yeast</name>
    <name type="synonym">Candida zemplinina</name>
    <dbReference type="NCBI Taxonomy" id="1247836"/>
    <lineage>
        <taxon>Eukaryota</taxon>
        <taxon>Fungi</taxon>
        <taxon>Dikarya</taxon>
        <taxon>Ascomycota</taxon>
        <taxon>Saccharomycotina</taxon>
        <taxon>Dipodascomycetes</taxon>
        <taxon>Dipodascales</taxon>
        <taxon>Trichomonascaceae</taxon>
        <taxon>Starmerella</taxon>
    </lineage>
</organism>
<evidence type="ECO:0000313" key="2">
    <source>
        <dbReference type="Proteomes" id="UP001362899"/>
    </source>
</evidence>
<comment type="caution">
    <text evidence="1">The sequence shown here is derived from an EMBL/GenBank/DDBJ whole genome shotgun (WGS) entry which is preliminary data.</text>
</comment>
<keyword evidence="2" id="KW-1185">Reference proteome</keyword>
<dbReference type="EMBL" id="BTGC01000008">
    <property type="protein sequence ID" value="GMM52844.1"/>
    <property type="molecule type" value="Genomic_DNA"/>
</dbReference>
<name>A0AAV5RMV1_STABA</name>
<dbReference type="AlphaFoldDB" id="A0AAV5RMV1"/>
<protein>
    <submittedName>
        <fullName evidence="1">Uncharacterized protein</fullName>
    </submittedName>
</protein>
<sequence>MSARVLALRKYKNGVEYAHDGDEDSLIIAVLRYRVIMHKKLGCYDKPLPLSYILAPNGAILIFFYDEFPENELPLNGGLSEFTIDGFQYRFETEGVGILETLSFASHQHTAHECKENLCYDQYCHNYCGALDVDLFMPAGSTFFVRYTPKTPDDPVQIKGVNISEPISVMDADGKKSLSEFNRAVPLTKDEYMLDVSTPTNMLEAKGEVQIDGAQFEIMPAPSEASQLDMHLAQLSSIDDRYVLRFTNEVKHMFDENHRKPFDLSLSITEDEEISEDEDSDNDDSYVQSALVPGLRQCDFSHVADMNILLGQLKADDTTQQRMAAILQKSDAS</sequence>
<accession>A0AAV5RMV1</accession>
<dbReference type="Proteomes" id="UP001362899">
    <property type="component" value="Unassembled WGS sequence"/>
</dbReference>
<proteinExistence type="predicted"/>